<name>A0A1U7P015_9DEIO</name>
<dbReference type="InterPro" id="IPR021333">
    <property type="entry name" value="DUF2946"/>
</dbReference>
<evidence type="ECO:0008006" key="5">
    <source>
        <dbReference type="Google" id="ProtNLM"/>
    </source>
</evidence>
<accession>A0A1U7P015</accession>
<protein>
    <recommendedName>
        <fullName evidence="5">DUF2946 domain-containing protein</fullName>
    </recommendedName>
</protein>
<keyword evidence="2" id="KW-0472">Membrane</keyword>
<keyword evidence="2" id="KW-1133">Transmembrane helix</keyword>
<keyword evidence="2" id="KW-0812">Transmembrane</keyword>
<keyword evidence="4" id="KW-1185">Reference proteome</keyword>
<proteinExistence type="predicted"/>
<feature type="region of interest" description="Disordered" evidence="1">
    <location>
        <begin position="61"/>
        <end position="90"/>
    </location>
</feature>
<organism evidence="3 4">
    <name type="scientific">Deinococcus marmoris</name>
    <dbReference type="NCBI Taxonomy" id="249408"/>
    <lineage>
        <taxon>Bacteria</taxon>
        <taxon>Thermotogati</taxon>
        <taxon>Deinococcota</taxon>
        <taxon>Deinococci</taxon>
        <taxon>Deinococcales</taxon>
        <taxon>Deinococcaceae</taxon>
        <taxon>Deinococcus</taxon>
    </lineage>
</organism>
<dbReference type="Proteomes" id="UP000186607">
    <property type="component" value="Unassembled WGS sequence"/>
</dbReference>
<dbReference type="Pfam" id="PF11162">
    <property type="entry name" value="DUF2946"/>
    <property type="match status" value="1"/>
</dbReference>
<dbReference type="STRING" id="249408.BOO71_0005677"/>
<dbReference type="EMBL" id="MSTI01000066">
    <property type="protein sequence ID" value="OLV18512.1"/>
    <property type="molecule type" value="Genomic_DNA"/>
</dbReference>
<evidence type="ECO:0000256" key="1">
    <source>
        <dbReference type="SAM" id="MobiDB-lite"/>
    </source>
</evidence>
<comment type="caution">
    <text evidence="3">The sequence shown here is derived from an EMBL/GenBank/DDBJ whole genome shotgun (WGS) entry which is preliminary data.</text>
</comment>
<evidence type="ECO:0000313" key="3">
    <source>
        <dbReference type="EMBL" id="OLV18512.1"/>
    </source>
</evidence>
<gene>
    <name evidence="3" type="ORF">BOO71_0005677</name>
</gene>
<dbReference type="AlphaFoldDB" id="A0A1U7P015"/>
<sequence>MEAAYTGSDLRPLRATKIDLRRLLAVLTVVAAFAFQARVGGMLDLPMPGMSGMVRMAGHGMARMPPGPSSTAPLPAPQPQPGQGDRESHNHAAHCPFCVTGAFALEAGVLPLSTAPPQQTPQAQLFTVVDLPAAIRHADARAPPISL</sequence>
<evidence type="ECO:0000256" key="2">
    <source>
        <dbReference type="SAM" id="Phobius"/>
    </source>
</evidence>
<reference evidence="3 4" key="1">
    <citation type="submission" date="2017-01" db="EMBL/GenBank/DDBJ databases">
        <title>Genome Analysis of Deinococcus marmoris KOPRI26562.</title>
        <authorList>
            <person name="Kim J.H."/>
            <person name="Oh H.-M."/>
        </authorList>
    </citation>
    <scope>NUCLEOTIDE SEQUENCE [LARGE SCALE GENOMIC DNA]</scope>
    <source>
        <strain evidence="3 4">KOPRI26562</strain>
    </source>
</reference>
<feature type="transmembrane region" description="Helical" evidence="2">
    <location>
        <begin position="20"/>
        <end position="37"/>
    </location>
</feature>
<evidence type="ECO:0000313" key="4">
    <source>
        <dbReference type="Proteomes" id="UP000186607"/>
    </source>
</evidence>